<dbReference type="GO" id="GO:0005886">
    <property type="term" value="C:plasma membrane"/>
    <property type="evidence" value="ECO:0007669"/>
    <property type="project" value="UniProtKB-SubCell"/>
</dbReference>
<dbReference type="RefSeq" id="WP_120355275.1">
    <property type="nucleotide sequence ID" value="NZ_RAQO01000006.1"/>
</dbReference>
<accession>A0A420EBH9</accession>
<feature type="transmembrane region" description="Helical" evidence="6">
    <location>
        <begin position="113"/>
        <end position="134"/>
    </location>
</feature>
<comment type="subcellular location">
    <subcellularLocation>
        <location evidence="1">Cell membrane</location>
        <topology evidence="1">Multi-pass membrane protein</topology>
    </subcellularLocation>
</comment>
<protein>
    <submittedName>
        <fullName evidence="7">LysE family translocator</fullName>
    </submittedName>
</protein>
<gene>
    <name evidence="7" type="ORF">DBZ36_12460</name>
</gene>
<dbReference type="PIRSF" id="PIRSF006324">
    <property type="entry name" value="LeuE"/>
    <property type="match status" value="1"/>
</dbReference>
<dbReference type="GO" id="GO:0015171">
    <property type="term" value="F:amino acid transmembrane transporter activity"/>
    <property type="evidence" value="ECO:0007669"/>
    <property type="project" value="TreeGrafter"/>
</dbReference>
<dbReference type="PANTHER" id="PTHR30086:SF20">
    <property type="entry name" value="ARGININE EXPORTER PROTEIN ARGO-RELATED"/>
    <property type="match status" value="1"/>
</dbReference>
<organism evidence="7 8">
    <name type="scientific">Alginatibacterium sediminis</name>
    <dbReference type="NCBI Taxonomy" id="2164068"/>
    <lineage>
        <taxon>Bacteria</taxon>
        <taxon>Pseudomonadati</taxon>
        <taxon>Pseudomonadota</taxon>
        <taxon>Gammaproteobacteria</taxon>
        <taxon>Alteromonadales</taxon>
        <taxon>Alteromonadaceae</taxon>
        <taxon>Alginatibacterium</taxon>
    </lineage>
</organism>
<evidence type="ECO:0000256" key="5">
    <source>
        <dbReference type="ARBA" id="ARBA00023136"/>
    </source>
</evidence>
<dbReference type="Proteomes" id="UP000286482">
    <property type="component" value="Unassembled WGS sequence"/>
</dbReference>
<keyword evidence="4 6" id="KW-1133">Transmembrane helix</keyword>
<feature type="transmembrane region" description="Helical" evidence="6">
    <location>
        <begin position="146"/>
        <end position="174"/>
    </location>
</feature>
<feature type="transmembrane region" description="Helical" evidence="6">
    <location>
        <begin position="6"/>
        <end position="28"/>
    </location>
</feature>
<evidence type="ECO:0000256" key="1">
    <source>
        <dbReference type="ARBA" id="ARBA00004651"/>
    </source>
</evidence>
<dbReference type="OrthoDB" id="9804822at2"/>
<evidence type="ECO:0000256" key="6">
    <source>
        <dbReference type="SAM" id="Phobius"/>
    </source>
</evidence>
<evidence type="ECO:0000313" key="8">
    <source>
        <dbReference type="Proteomes" id="UP000286482"/>
    </source>
</evidence>
<keyword evidence="3 6" id="KW-0812">Transmembrane</keyword>
<keyword evidence="8" id="KW-1185">Reference proteome</keyword>
<feature type="transmembrane region" description="Helical" evidence="6">
    <location>
        <begin position="186"/>
        <end position="206"/>
    </location>
</feature>
<reference evidence="7 8" key="1">
    <citation type="submission" date="2018-09" db="EMBL/GenBank/DDBJ databases">
        <authorList>
            <person name="Wang Z."/>
        </authorList>
    </citation>
    <scope>NUCLEOTIDE SEQUENCE [LARGE SCALE GENOMIC DNA]</scope>
    <source>
        <strain evidence="7 8">ALS 81</strain>
    </source>
</reference>
<evidence type="ECO:0000256" key="4">
    <source>
        <dbReference type="ARBA" id="ARBA00022989"/>
    </source>
</evidence>
<sequence length="208" mass="22234">MTLERWLAFVIATSILTLIPGPCVVLLISQALTRGVAASLMCIFGDIVGGAVLMMLSLLGVGAILAASATLFAIFKWLGVFYMAYLGYCQILEAKNTKAQSADCRTQALNMGSFKAGFIASLLNPKAIIFYMAFLSQFMNADKDPLLQFSILILTSSLVTGLVLVAYALLASSARALFQSERSKQYFSYSGGSFLIGNSVFIASTAKS</sequence>
<dbReference type="Pfam" id="PF01810">
    <property type="entry name" value="LysE"/>
    <property type="match status" value="1"/>
</dbReference>
<comment type="caution">
    <text evidence="7">The sequence shown here is derived from an EMBL/GenBank/DDBJ whole genome shotgun (WGS) entry which is preliminary data.</text>
</comment>
<keyword evidence="2" id="KW-1003">Cell membrane</keyword>
<dbReference type="InterPro" id="IPR001123">
    <property type="entry name" value="LeuE-type"/>
</dbReference>
<proteinExistence type="predicted"/>
<dbReference type="EMBL" id="RAQO01000006">
    <property type="protein sequence ID" value="RKF18049.1"/>
    <property type="molecule type" value="Genomic_DNA"/>
</dbReference>
<evidence type="ECO:0000313" key="7">
    <source>
        <dbReference type="EMBL" id="RKF18049.1"/>
    </source>
</evidence>
<feature type="transmembrane region" description="Helical" evidence="6">
    <location>
        <begin position="40"/>
        <end position="65"/>
    </location>
</feature>
<feature type="transmembrane region" description="Helical" evidence="6">
    <location>
        <begin position="71"/>
        <end position="92"/>
    </location>
</feature>
<dbReference type="AlphaFoldDB" id="A0A420EBH9"/>
<keyword evidence="5 6" id="KW-0472">Membrane</keyword>
<dbReference type="PANTHER" id="PTHR30086">
    <property type="entry name" value="ARGININE EXPORTER PROTEIN ARGO"/>
    <property type="match status" value="1"/>
</dbReference>
<name>A0A420EBH9_9ALTE</name>
<evidence type="ECO:0000256" key="2">
    <source>
        <dbReference type="ARBA" id="ARBA00022475"/>
    </source>
</evidence>
<evidence type="ECO:0000256" key="3">
    <source>
        <dbReference type="ARBA" id="ARBA00022692"/>
    </source>
</evidence>